<gene>
    <name evidence="3" type="ORF">ASPGLDRAFT_46251</name>
</gene>
<sequence>MNTIRSTWLGWGVLCIAGGGAYIGARKSIDADRVSKHDALMKHKAQMAAMANAHDSGSSNSQKTSTNGAENAIESPIRNRDQVRRDNPVRENKSGV</sequence>
<dbReference type="OrthoDB" id="2559326at2759"/>
<accession>A0A1L9VMV6</accession>
<organism evidence="3 4">
    <name type="scientific">Aspergillus glaucus CBS 516.65</name>
    <dbReference type="NCBI Taxonomy" id="1160497"/>
    <lineage>
        <taxon>Eukaryota</taxon>
        <taxon>Fungi</taxon>
        <taxon>Dikarya</taxon>
        <taxon>Ascomycota</taxon>
        <taxon>Pezizomycotina</taxon>
        <taxon>Eurotiomycetes</taxon>
        <taxon>Eurotiomycetidae</taxon>
        <taxon>Eurotiales</taxon>
        <taxon>Aspergillaceae</taxon>
        <taxon>Aspergillus</taxon>
        <taxon>Aspergillus subgen. Aspergillus</taxon>
    </lineage>
</organism>
<feature type="transmembrane region" description="Helical" evidence="2">
    <location>
        <begin position="6"/>
        <end position="25"/>
    </location>
</feature>
<evidence type="ECO:0000313" key="3">
    <source>
        <dbReference type="EMBL" id="OJJ85253.1"/>
    </source>
</evidence>
<dbReference type="GeneID" id="34462665"/>
<feature type="compositionally biased region" description="Polar residues" evidence="1">
    <location>
        <begin position="55"/>
        <end position="69"/>
    </location>
</feature>
<evidence type="ECO:0000256" key="2">
    <source>
        <dbReference type="SAM" id="Phobius"/>
    </source>
</evidence>
<keyword evidence="4" id="KW-1185">Reference proteome</keyword>
<dbReference type="PANTHER" id="PTHR41800:SF1">
    <property type="entry name" value="EXPRESSED PROTEIN"/>
    <property type="match status" value="1"/>
</dbReference>
<keyword evidence="2" id="KW-0472">Membrane</keyword>
<dbReference type="PANTHER" id="PTHR41800">
    <property type="entry name" value="EXPRESSED PROTEIN"/>
    <property type="match status" value="1"/>
</dbReference>
<dbReference type="Pfam" id="PF15932">
    <property type="entry name" value="DUF4748"/>
    <property type="match status" value="1"/>
</dbReference>
<keyword evidence="2" id="KW-1133">Transmembrane helix</keyword>
<dbReference type="EMBL" id="KV878895">
    <property type="protein sequence ID" value="OJJ85253.1"/>
    <property type="molecule type" value="Genomic_DNA"/>
</dbReference>
<dbReference type="RefSeq" id="XP_022401951.1">
    <property type="nucleotide sequence ID" value="XM_022546404.1"/>
</dbReference>
<dbReference type="Proteomes" id="UP000184300">
    <property type="component" value="Unassembled WGS sequence"/>
</dbReference>
<keyword evidence="2" id="KW-0812">Transmembrane</keyword>
<reference evidence="4" key="1">
    <citation type="journal article" date="2017" name="Genome Biol.">
        <title>Comparative genomics reveals high biological diversity and specific adaptations in the industrially and medically important fungal genus Aspergillus.</title>
        <authorList>
            <person name="de Vries R.P."/>
            <person name="Riley R."/>
            <person name="Wiebenga A."/>
            <person name="Aguilar-Osorio G."/>
            <person name="Amillis S."/>
            <person name="Uchima C.A."/>
            <person name="Anderluh G."/>
            <person name="Asadollahi M."/>
            <person name="Askin M."/>
            <person name="Barry K."/>
            <person name="Battaglia E."/>
            <person name="Bayram O."/>
            <person name="Benocci T."/>
            <person name="Braus-Stromeyer S.A."/>
            <person name="Caldana C."/>
            <person name="Canovas D."/>
            <person name="Cerqueira G.C."/>
            <person name="Chen F."/>
            <person name="Chen W."/>
            <person name="Choi C."/>
            <person name="Clum A."/>
            <person name="Dos Santos R.A."/>
            <person name="Damasio A.R."/>
            <person name="Diallinas G."/>
            <person name="Emri T."/>
            <person name="Fekete E."/>
            <person name="Flipphi M."/>
            <person name="Freyberg S."/>
            <person name="Gallo A."/>
            <person name="Gournas C."/>
            <person name="Habgood R."/>
            <person name="Hainaut M."/>
            <person name="Harispe M.L."/>
            <person name="Henrissat B."/>
            <person name="Hilden K.S."/>
            <person name="Hope R."/>
            <person name="Hossain A."/>
            <person name="Karabika E."/>
            <person name="Karaffa L."/>
            <person name="Karanyi Z."/>
            <person name="Krasevec N."/>
            <person name="Kuo A."/>
            <person name="Kusch H."/>
            <person name="LaButti K."/>
            <person name="Lagendijk E.L."/>
            <person name="Lapidus A."/>
            <person name="Levasseur A."/>
            <person name="Lindquist E."/>
            <person name="Lipzen A."/>
            <person name="Logrieco A.F."/>
            <person name="MacCabe A."/>
            <person name="Maekelae M.R."/>
            <person name="Malavazi I."/>
            <person name="Melin P."/>
            <person name="Meyer V."/>
            <person name="Mielnichuk N."/>
            <person name="Miskei M."/>
            <person name="Molnar A.P."/>
            <person name="Mule G."/>
            <person name="Ngan C.Y."/>
            <person name="Orejas M."/>
            <person name="Orosz E."/>
            <person name="Ouedraogo J.P."/>
            <person name="Overkamp K.M."/>
            <person name="Park H.-S."/>
            <person name="Perrone G."/>
            <person name="Piumi F."/>
            <person name="Punt P.J."/>
            <person name="Ram A.F."/>
            <person name="Ramon A."/>
            <person name="Rauscher S."/>
            <person name="Record E."/>
            <person name="Riano-Pachon D.M."/>
            <person name="Robert V."/>
            <person name="Roehrig J."/>
            <person name="Ruller R."/>
            <person name="Salamov A."/>
            <person name="Salih N.S."/>
            <person name="Samson R.A."/>
            <person name="Sandor E."/>
            <person name="Sanguinetti M."/>
            <person name="Schuetze T."/>
            <person name="Sepcic K."/>
            <person name="Shelest E."/>
            <person name="Sherlock G."/>
            <person name="Sophianopoulou V."/>
            <person name="Squina F.M."/>
            <person name="Sun H."/>
            <person name="Susca A."/>
            <person name="Todd R.B."/>
            <person name="Tsang A."/>
            <person name="Unkles S.E."/>
            <person name="van de Wiele N."/>
            <person name="van Rossen-Uffink D."/>
            <person name="Oliveira J.V."/>
            <person name="Vesth T.C."/>
            <person name="Visser J."/>
            <person name="Yu J.-H."/>
            <person name="Zhou M."/>
            <person name="Andersen M.R."/>
            <person name="Archer D.B."/>
            <person name="Baker S.E."/>
            <person name="Benoit I."/>
            <person name="Brakhage A.A."/>
            <person name="Braus G.H."/>
            <person name="Fischer R."/>
            <person name="Frisvad J.C."/>
            <person name="Goldman G.H."/>
            <person name="Houbraken J."/>
            <person name="Oakley B."/>
            <person name="Pocsi I."/>
            <person name="Scazzocchio C."/>
            <person name="Seiboth B."/>
            <person name="vanKuyk P.A."/>
            <person name="Wortman J."/>
            <person name="Dyer P.S."/>
            <person name="Grigoriev I.V."/>
        </authorList>
    </citation>
    <scope>NUCLEOTIDE SEQUENCE [LARGE SCALE GENOMIC DNA]</scope>
    <source>
        <strain evidence="4">CBS 516.65</strain>
    </source>
</reference>
<feature type="compositionally biased region" description="Basic and acidic residues" evidence="1">
    <location>
        <begin position="77"/>
        <end position="96"/>
    </location>
</feature>
<evidence type="ECO:0000313" key="4">
    <source>
        <dbReference type="Proteomes" id="UP000184300"/>
    </source>
</evidence>
<evidence type="ECO:0000256" key="1">
    <source>
        <dbReference type="SAM" id="MobiDB-lite"/>
    </source>
</evidence>
<dbReference type="AlphaFoldDB" id="A0A1L9VMV6"/>
<feature type="region of interest" description="Disordered" evidence="1">
    <location>
        <begin position="47"/>
        <end position="96"/>
    </location>
</feature>
<name>A0A1L9VMV6_ASPGL</name>
<protein>
    <submittedName>
        <fullName evidence="3">Uncharacterized protein</fullName>
    </submittedName>
</protein>
<dbReference type="InterPro" id="IPR031833">
    <property type="entry name" value="DUF4748"/>
</dbReference>
<dbReference type="VEuPathDB" id="FungiDB:ASPGLDRAFT_46251"/>
<proteinExistence type="predicted"/>